<evidence type="ECO:0000313" key="2">
    <source>
        <dbReference type="EMBL" id="KJD42563.1"/>
    </source>
</evidence>
<evidence type="ECO:0000313" key="3">
    <source>
        <dbReference type="Proteomes" id="UP000032534"/>
    </source>
</evidence>
<protein>
    <submittedName>
        <fullName evidence="2">Uncharacterized protein</fullName>
    </submittedName>
</protein>
<proteinExistence type="predicted"/>
<reference evidence="2 3" key="1">
    <citation type="submission" date="2014-11" db="EMBL/GenBank/DDBJ databases">
        <title>Draft Genome Sequences of Paenibacillus polymyxa NRRL B-30509 and Paenibacillus terrae NRRL B-30644, Strains from a Poultry Environment that Produce Tridecaptin A and Paenicidins.</title>
        <authorList>
            <person name="van Belkum M.J."/>
            <person name="Lohans C.T."/>
            <person name="Vederas J.C."/>
        </authorList>
    </citation>
    <scope>NUCLEOTIDE SEQUENCE [LARGE SCALE GENOMIC DNA]</scope>
    <source>
        <strain evidence="2 3">NRRL B-30644</strain>
    </source>
</reference>
<dbReference type="PATRIC" id="fig|159743.3.peg.6125"/>
<dbReference type="Proteomes" id="UP000032534">
    <property type="component" value="Unassembled WGS sequence"/>
</dbReference>
<dbReference type="InterPro" id="IPR011008">
    <property type="entry name" value="Dimeric_a/b-barrel"/>
</dbReference>
<accession>A0A0D7WV16</accession>
<dbReference type="SUPFAM" id="SSF54909">
    <property type="entry name" value="Dimeric alpha+beta barrel"/>
    <property type="match status" value="1"/>
</dbReference>
<keyword evidence="3" id="KW-1185">Reference proteome</keyword>
<sequence>MFVAYMTSIEKQFEFISQNWMNSKREPKEGGHDPIVGQHDRDGRKREFELMGRRMVLDKKFI</sequence>
<name>A0A0D7WV16_9BACL</name>
<dbReference type="AlphaFoldDB" id="A0A0D7WV16"/>
<evidence type="ECO:0000256" key="1">
    <source>
        <dbReference type="SAM" id="MobiDB-lite"/>
    </source>
</evidence>
<comment type="caution">
    <text evidence="2">The sequence shown here is derived from an EMBL/GenBank/DDBJ whole genome shotgun (WGS) entry which is preliminary data.</text>
</comment>
<dbReference type="EMBL" id="JTHP01000108">
    <property type="protein sequence ID" value="KJD42563.1"/>
    <property type="molecule type" value="Genomic_DNA"/>
</dbReference>
<feature type="region of interest" description="Disordered" evidence="1">
    <location>
        <begin position="24"/>
        <end position="43"/>
    </location>
</feature>
<dbReference type="OrthoDB" id="236246at2"/>
<organism evidence="2 3">
    <name type="scientific">Paenibacillus terrae</name>
    <dbReference type="NCBI Taxonomy" id="159743"/>
    <lineage>
        <taxon>Bacteria</taxon>
        <taxon>Bacillati</taxon>
        <taxon>Bacillota</taxon>
        <taxon>Bacilli</taxon>
        <taxon>Bacillales</taxon>
        <taxon>Paenibacillaceae</taxon>
        <taxon>Paenibacillus</taxon>
    </lineage>
</organism>
<dbReference type="RefSeq" id="WP_044649109.1">
    <property type="nucleotide sequence ID" value="NZ_JTHP01000108.1"/>
</dbReference>
<gene>
    <name evidence="2" type="ORF">QD47_27500</name>
</gene>